<evidence type="ECO:0000313" key="2">
    <source>
        <dbReference type="EMBL" id="KKN23037.1"/>
    </source>
</evidence>
<proteinExistence type="predicted"/>
<dbReference type="AlphaFoldDB" id="A0A0F9PEX8"/>
<comment type="caution">
    <text evidence="2">The sequence shown here is derived from an EMBL/GenBank/DDBJ whole genome shotgun (WGS) entry which is preliminary data.</text>
</comment>
<feature type="domain" description="BppU N-terminal" evidence="1">
    <location>
        <begin position="17"/>
        <end position="96"/>
    </location>
</feature>
<accession>A0A0F9PEX8</accession>
<dbReference type="InterPro" id="IPR018913">
    <property type="entry name" value="BppU_N"/>
</dbReference>
<dbReference type="Pfam" id="PF10651">
    <property type="entry name" value="BppU_N"/>
    <property type="match status" value="1"/>
</dbReference>
<name>A0A0F9PEX8_9ZZZZ</name>
<reference evidence="2" key="1">
    <citation type="journal article" date="2015" name="Nature">
        <title>Complex archaea that bridge the gap between prokaryotes and eukaryotes.</title>
        <authorList>
            <person name="Spang A."/>
            <person name="Saw J.H."/>
            <person name="Jorgensen S.L."/>
            <person name="Zaremba-Niedzwiedzka K."/>
            <person name="Martijn J."/>
            <person name="Lind A.E."/>
            <person name="van Eijk R."/>
            <person name="Schleper C."/>
            <person name="Guy L."/>
            <person name="Ettema T.J."/>
        </authorList>
    </citation>
    <scope>NUCLEOTIDE SEQUENCE</scope>
</reference>
<organism evidence="2">
    <name type="scientific">marine sediment metagenome</name>
    <dbReference type="NCBI Taxonomy" id="412755"/>
    <lineage>
        <taxon>unclassified sequences</taxon>
        <taxon>metagenomes</taxon>
        <taxon>ecological metagenomes</taxon>
    </lineage>
</organism>
<dbReference type="EMBL" id="LAZR01003011">
    <property type="protein sequence ID" value="KKN23037.1"/>
    <property type="molecule type" value="Genomic_DNA"/>
</dbReference>
<protein>
    <recommendedName>
        <fullName evidence="1">BppU N-terminal domain-containing protein</fullName>
    </recommendedName>
</protein>
<sequence length="112" mass="12168">MSVQKQTRQIGDTLIAIAAALKRPDGTVVDLTDKTLKFTMVDSKNSVKVAETATNVTVTDATTGEVQYDPQDADVDEEGTFNAYFIVEDGSSRQEMFPAELGEFQINIMATA</sequence>
<dbReference type="Gene3D" id="2.60.40.3350">
    <property type="match status" value="1"/>
</dbReference>
<gene>
    <name evidence="2" type="ORF">LCGC14_0909080</name>
</gene>
<evidence type="ECO:0000259" key="1">
    <source>
        <dbReference type="Pfam" id="PF10651"/>
    </source>
</evidence>